<feature type="transmembrane region" description="Helical" evidence="2">
    <location>
        <begin position="147"/>
        <end position="167"/>
    </location>
</feature>
<dbReference type="Proteomes" id="UP000619260">
    <property type="component" value="Unassembled WGS sequence"/>
</dbReference>
<dbReference type="EMBL" id="BOPF01000021">
    <property type="protein sequence ID" value="GIJ48661.1"/>
    <property type="molecule type" value="Genomic_DNA"/>
</dbReference>
<reference evidence="3" key="1">
    <citation type="submission" date="2021-01" db="EMBL/GenBank/DDBJ databases">
        <title>Whole genome shotgun sequence of Virgisporangium aliadipatigenens NBRC 105644.</title>
        <authorList>
            <person name="Komaki H."/>
            <person name="Tamura T."/>
        </authorList>
    </citation>
    <scope>NUCLEOTIDE SEQUENCE</scope>
    <source>
        <strain evidence="3">NBRC 105644</strain>
    </source>
</reference>
<dbReference type="SUPFAM" id="SSF54862">
    <property type="entry name" value="4Fe-4S ferredoxins"/>
    <property type="match status" value="1"/>
</dbReference>
<dbReference type="AlphaFoldDB" id="A0A8J3YNW2"/>
<evidence type="ECO:0000256" key="1">
    <source>
        <dbReference type="SAM" id="MobiDB-lite"/>
    </source>
</evidence>
<keyword evidence="2" id="KW-1133">Transmembrane helix</keyword>
<feature type="transmembrane region" description="Helical" evidence="2">
    <location>
        <begin position="6"/>
        <end position="32"/>
    </location>
</feature>
<dbReference type="Gene3D" id="3.30.70.20">
    <property type="match status" value="1"/>
</dbReference>
<comment type="caution">
    <text evidence="3">The sequence shown here is derived from an EMBL/GenBank/DDBJ whole genome shotgun (WGS) entry which is preliminary data.</text>
</comment>
<accession>A0A8J3YNW2</accession>
<protein>
    <submittedName>
        <fullName evidence="3">Ferredoxin</fullName>
    </submittedName>
</protein>
<feature type="transmembrane region" description="Helical" evidence="2">
    <location>
        <begin position="123"/>
        <end position="141"/>
    </location>
</feature>
<keyword evidence="2" id="KW-0472">Membrane</keyword>
<feature type="transmembrane region" description="Helical" evidence="2">
    <location>
        <begin position="91"/>
        <end position="111"/>
    </location>
</feature>
<keyword evidence="4" id="KW-1185">Reference proteome</keyword>
<name>A0A8J3YNW2_9ACTN</name>
<evidence type="ECO:0000256" key="2">
    <source>
        <dbReference type="SAM" id="Phobius"/>
    </source>
</evidence>
<evidence type="ECO:0000313" key="3">
    <source>
        <dbReference type="EMBL" id="GIJ48661.1"/>
    </source>
</evidence>
<evidence type="ECO:0000313" key="4">
    <source>
        <dbReference type="Proteomes" id="UP000619260"/>
    </source>
</evidence>
<proteinExistence type="predicted"/>
<gene>
    <name evidence="3" type="ORF">Val02_55470</name>
</gene>
<keyword evidence="2" id="KW-0812">Transmembrane</keyword>
<feature type="transmembrane region" description="Helical" evidence="2">
    <location>
        <begin position="44"/>
        <end position="66"/>
    </location>
</feature>
<organism evidence="3 4">
    <name type="scientific">Virgisporangium aliadipatigenens</name>
    <dbReference type="NCBI Taxonomy" id="741659"/>
    <lineage>
        <taxon>Bacteria</taxon>
        <taxon>Bacillati</taxon>
        <taxon>Actinomycetota</taxon>
        <taxon>Actinomycetes</taxon>
        <taxon>Micromonosporales</taxon>
        <taxon>Micromonosporaceae</taxon>
        <taxon>Virgisporangium</taxon>
    </lineage>
</organism>
<dbReference type="Pfam" id="PF13459">
    <property type="entry name" value="Fer4_15"/>
    <property type="match status" value="1"/>
</dbReference>
<feature type="compositionally biased region" description="Polar residues" evidence="1">
    <location>
        <begin position="279"/>
        <end position="297"/>
    </location>
</feature>
<sequence length="297" mass="31667">MVIDPIHTIAAAVGFASMFFLWLAIILGLSLARGWTMTSMKHSSLLALHGSMALIGLTLGIVHGFAQLAPADKTVHLIDVVVPFTNAVDPFGIGVGVIALEIMTALAISMTMQKLMGFHRWRALHSLAYAAYTLATGHILISGSETGGPVITVIVLIPWLIMVGLWMTGTASKEDKEGMADKFTTRLRGKLTTVQVDPIVCARFGFCEQEAPEVFQLRGDGQLAYQTVVADNQVDAAVAAVRACPARAISIEMGTSASVGMSGLRAAMQEQAAAPAPQTNGNYPTNEFSRIRTNGRR</sequence>
<feature type="region of interest" description="Disordered" evidence="1">
    <location>
        <begin position="270"/>
        <end position="297"/>
    </location>
</feature>